<dbReference type="SUPFAM" id="SSF81340">
    <property type="entry name" value="Clc chloride channel"/>
    <property type="match status" value="1"/>
</dbReference>
<dbReference type="PANTHER" id="PTHR43427:SF6">
    <property type="entry name" value="CHLORIDE CHANNEL PROTEIN CLC-E"/>
    <property type="match status" value="1"/>
</dbReference>
<accession>A0A448MW86</accession>
<feature type="transmembrane region" description="Helical" evidence="11">
    <location>
        <begin position="403"/>
        <end position="423"/>
    </location>
</feature>
<feature type="transmembrane region" description="Helical" evidence="11">
    <location>
        <begin position="72"/>
        <end position="93"/>
    </location>
</feature>
<keyword evidence="2" id="KW-0813">Transport</keyword>
<evidence type="ECO:0000256" key="2">
    <source>
        <dbReference type="ARBA" id="ARBA00022448"/>
    </source>
</evidence>
<evidence type="ECO:0000256" key="10">
    <source>
        <dbReference type="SAM" id="MobiDB-lite"/>
    </source>
</evidence>
<dbReference type="GO" id="GO:0005254">
    <property type="term" value="F:chloride channel activity"/>
    <property type="evidence" value="ECO:0007669"/>
    <property type="project" value="UniProtKB-KW"/>
</dbReference>
<name>A0A448MW86_9ACTN</name>
<dbReference type="InterPro" id="IPR001807">
    <property type="entry name" value="ClC"/>
</dbReference>
<dbReference type="Gene3D" id="1.10.3080.10">
    <property type="entry name" value="Clc chloride channel"/>
    <property type="match status" value="1"/>
</dbReference>
<evidence type="ECO:0000313" key="13">
    <source>
        <dbReference type="Proteomes" id="UP000273044"/>
    </source>
</evidence>
<evidence type="ECO:0000256" key="9">
    <source>
        <dbReference type="ARBA" id="ARBA00023303"/>
    </source>
</evidence>
<feature type="transmembrane region" description="Helical" evidence="11">
    <location>
        <begin position="369"/>
        <end position="396"/>
    </location>
</feature>
<dbReference type="PRINTS" id="PR00762">
    <property type="entry name" value="CLCHANNEL"/>
</dbReference>
<dbReference type="GeneID" id="64406137"/>
<gene>
    <name evidence="12" type="primary">clcA</name>
    <name evidence="12" type="ORF">NCTC12967_00651</name>
</gene>
<keyword evidence="9" id="KW-0407">Ion channel</keyword>
<evidence type="ECO:0000256" key="6">
    <source>
        <dbReference type="ARBA" id="ARBA00023136"/>
    </source>
</evidence>
<dbReference type="InterPro" id="IPR014743">
    <property type="entry name" value="Cl-channel_core"/>
</dbReference>
<feature type="transmembrane region" description="Helical" evidence="11">
    <location>
        <begin position="201"/>
        <end position="219"/>
    </location>
</feature>
<comment type="subcellular location">
    <subcellularLocation>
        <location evidence="1">Membrane</location>
        <topology evidence="1">Multi-pass membrane protein</topology>
    </subcellularLocation>
</comment>
<keyword evidence="8" id="KW-0868">Chloride</keyword>
<feature type="region of interest" description="Disordered" evidence="10">
    <location>
        <begin position="425"/>
        <end position="453"/>
    </location>
</feature>
<keyword evidence="3 11" id="KW-0812">Transmembrane</keyword>
<evidence type="ECO:0000256" key="3">
    <source>
        <dbReference type="ARBA" id="ARBA00022692"/>
    </source>
</evidence>
<feature type="transmembrane region" description="Helical" evidence="11">
    <location>
        <begin position="114"/>
        <end position="134"/>
    </location>
</feature>
<dbReference type="RefSeq" id="WP_061788381.1">
    <property type="nucleotide sequence ID" value="NZ_CP072386.1"/>
</dbReference>
<keyword evidence="7" id="KW-0869">Chloride channel</keyword>
<evidence type="ECO:0000256" key="5">
    <source>
        <dbReference type="ARBA" id="ARBA00023065"/>
    </source>
</evidence>
<dbReference type="InterPro" id="IPR050368">
    <property type="entry name" value="ClC-type_chloride_channel"/>
</dbReference>
<feature type="transmembrane region" description="Helical" evidence="11">
    <location>
        <begin position="313"/>
        <end position="333"/>
    </location>
</feature>
<evidence type="ECO:0000256" key="11">
    <source>
        <dbReference type="SAM" id="Phobius"/>
    </source>
</evidence>
<dbReference type="Proteomes" id="UP000273044">
    <property type="component" value="Chromosome"/>
</dbReference>
<dbReference type="PANTHER" id="PTHR43427">
    <property type="entry name" value="CHLORIDE CHANNEL PROTEIN CLC-E"/>
    <property type="match status" value="1"/>
</dbReference>
<dbReference type="Pfam" id="PF00654">
    <property type="entry name" value="Voltage_CLC"/>
    <property type="match status" value="1"/>
</dbReference>
<proteinExistence type="predicted"/>
<dbReference type="AlphaFoldDB" id="A0A448MW86"/>
<keyword evidence="5" id="KW-0406">Ion transport</keyword>
<keyword evidence="4 11" id="KW-1133">Transmembrane helix</keyword>
<feature type="transmembrane region" description="Helical" evidence="11">
    <location>
        <begin position="345"/>
        <end position="363"/>
    </location>
</feature>
<dbReference type="GO" id="GO:0034707">
    <property type="term" value="C:chloride channel complex"/>
    <property type="evidence" value="ECO:0007669"/>
    <property type="project" value="UniProtKB-KW"/>
</dbReference>
<reference evidence="12 13" key="1">
    <citation type="submission" date="2018-12" db="EMBL/GenBank/DDBJ databases">
        <authorList>
            <consortium name="Pathogen Informatics"/>
        </authorList>
    </citation>
    <scope>NUCLEOTIDE SEQUENCE [LARGE SCALE GENOMIC DNA]</scope>
    <source>
        <strain evidence="12 13">NCTC12967</strain>
    </source>
</reference>
<protein>
    <submittedName>
        <fullName evidence="12">H(+)/Cl(-) exchange transporter ClcA</fullName>
    </submittedName>
</protein>
<feature type="transmembrane region" description="Helical" evidence="11">
    <location>
        <begin position="239"/>
        <end position="258"/>
    </location>
</feature>
<evidence type="ECO:0000256" key="1">
    <source>
        <dbReference type="ARBA" id="ARBA00004141"/>
    </source>
</evidence>
<evidence type="ECO:0000256" key="8">
    <source>
        <dbReference type="ARBA" id="ARBA00023214"/>
    </source>
</evidence>
<dbReference type="EMBL" id="LR134406">
    <property type="protein sequence ID" value="VEH69384.1"/>
    <property type="molecule type" value="Genomic_DNA"/>
</dbReference>
<feature type="transmembrane region" description="Helical" evidence="11">
    <location>
        <begin position="26"/>
        <end position="48"/>
    </location>
</feature>
<feature type="transmembrane region" description="Helical" evidence="11">
    <location>
        <begin position="164"/>
        <end position="189"/>
    </location>
</feature>
<evidence type="ECO:0000256" key="7">
    <source>
        <dbReference type="ARBA" id="ARBA00023173"/>
    </source>
</evidence>
<dbReference type="CDD" id="cd01033">
    <property type="entry name" value="ClC_like"/>
    <property type="match status" value="1"/>
</dbReference>
<feature type="transmembrane region" description="Helical" evidence="11">
    <location>
        <begin position="270"/>
        <end position="293"/>
    </location>
</feature>
<keyword evidence="6 11" id="KW-0472">Membrane</keyword>
<evidence type="ECO:0000256" key="4">
    <source>
        <dbReference type="ARBA" id="ARBA00022989"/>
    </source>
</evidence>
<sequence length="453" mass="46980">MSSDPSLQHNTTTSHTTAGASGLRRFAAAVVLAGITAGVTGWACAHLLHTVEHFVWSISEGHLVTALETVPWWRRFLTLAAAGVIGAVSWVLLHRTGPGPVSTEQAVAGRRMPVLRTIWHAATQIIIIAMGASLGREVAPREAGAALSGWISDRFGLNEEDRRILVACGAGAGLAAVYGIPLSGIFFALEALLATFSKRSLASALAVSGIAVFVSTGWARPEVYYRMPELVSSPALVAWAVLCGPAIGLAGALFGEAVKRAEQKRPTTTRLLWVMPLGFAVVGAVSIWVPWVLGNGHPVTQTVTNQVAEVGPQALGLITLLLLAKAVTTLITVRAGAWGGTLNPGIALGAALGGLTGLVWSLIWPGSNLVACVFIGAAAFLGASIKAPLTGFALVLELTHSGATVLVPTALAIAGATAAASWWRNRGKKHDENNDDEETGPVALTTGPVEKVN</sequence>
<evidence type="ECO:0000313" key="12">
    <source>
        <dbReference type="EMBL" id="VEH69384.1"/>
    </source>
</evidence>
<keyword evidence="13" id="KW-1185">Reference proteome</keyword>
<organism evidence="12 13">
    <name type="scientific">Arachnia propionica</name>
    <dbReference type="NCBI Taxonomy" id="1750"/>
    <lineage>
        <taxon>Bacteria</taxon>
        <taxon>Bacillati</taxon>
        <taxon>Actinomycetota</taxon>
        <taxon>Actinomycetes</taxon>
        <taxon>Propionibacteriales</taxon>
        <taxon>Propionibacteriaceae</taxon>
        <taxon>Arachnia</taxon>
    </lineage>
</organism>